<proteinExistence type="predicted"/>
<gene>
    <name evidence="2" type="ORF">AVDCRST_MAG79-1315</name>
</gene>
<dbReference type="AlphaFoldDB" id="A0A6J4U0V3"/>
<feature type="non-terminal residue" evidence="2">
    <location>
        <position position="39"/>
    </location>
</feature>
<organism evidence="2">
    <name type="scientific">uncultured Thermoleophilia bacterium</name>
    <dbReference type="NCBI Taxonomy" id="1497501"/>
    <lineage>
        <taxon>Bacteria</taxon>
        <taxon>Bacillati</taxon>
        <taxon>Actinomycetota</taxon>
        <taxon>Thermoleophilia</taxon>
        <taxon>environmental samples</taxon>
    </lineage>
</organism>
<name>A0A6J4U0V3_9ACTN</name>
<reference evidence="2" key="1">
    <citation type="submission" date="2020-02" db="EMBL/GenBank/DDBJ databases">
        <authorList>
            <person name="Meier V. D."/>
        </authorList>
    </citation>
    <scope>NUCLEOTIDE SEQUENCE</scope>
    <source>
        <strain evidence="2">AVDCRST_MAG79</strain>
    </source>
</reference>
<accession>A0A6J4U0V3</accession>
<feature type="region of interest" description="Disordered" evidence="1">
    <location>
        <begin position="1"/>
        <end position="39"/>
    </location>
</feature>
<evidence type="ECO:0000256" key="1">
    <source>
        <dbReference type="SAM" id="MobiDB-lite"/>
    </source>
</evidence>
<feature type="compositionally biased region" description="Basic and acidic residues" evidence="1">
    <location>
        <begin position="30"/>
        <end position="39"/>
    </location>
</feature>
<feature type="non-terminal residue" evidence="2">
    <location>
        <position position="1"/>
    </location>
</feature>
<protein>
    <submittedName>
        <fullName evidence="2">Uncharacterized protein</fullName>
    </submittedName>
</protein>
<sequence>EKRRPRPTLTVGRGRRPRLPALDPPGRRGQGGERAEHGV</sequence>
<evidence type="ECO:0000313" key="2">
    <source>
        <dbReference type="EMBL" id="CAA9535457.1"/>
    </source>
</evidence>
<dbReference type="EMBL" id="CADCWC010000208">
    <property type="protein sequence ID" value="CAA9535457.1"/>
    <property type="molecule type" value="Genomic_DNA"/>
</dbReference>